<dbReference type="EMBL" id="CP014168">
    <property type="protein sequence ID" value="AOH82905.1"/>
    <property type="molecule type" value="Genomic_DNA"/>
</dbReference>
<protein>
    <submittedName>
        <fullName evidence="1">Hydrolase</fullName>
    </submittedName>
</protein>
<name>A0A1B3Z644_9SPHN</name>
<dbReference type="Gene3D" id="3.40.50.1000">
    <property type="entry name" value="HAD superfamily/HAD-like"/>
    <property type="match status" value="1"/>
</dbReference>
<dbReference type="Pfam" id="PF00702">
    <property type="entry name" value="Hydrolase"/>
    <property type="match status" value="1"/>
</dbReference>
<evidence type="ECO:0000313" key="2">
    <source>
        <dbReference type="Proteomes" id="UP000094256"/>
    </source>
</evidence>
<dbReference type="KEGG" id="span:AWL63_01850"/>
<gene>
    <name evidence="1" type="ORF">AWL63_01850</name>
</gene>
<dbReference type="OrthoDB" id="9816564at2"/>
<dbReference type="InterPro" id="IPR036412">
    <property type="entry name" value="HAD-like_sf"/>
</dbReference>
<dbReference type="Proteomes" id="UP000094256">
    <property type="component" value="Chromosome"/>
</dbReference>
<sequence>MNDTILADALPTALDGQPGITILSLDCFDTLLWRDTHAPSDVFRALGSPVLQQRIWAEQRARTAAAVRARRNEVGIAEIYAQLLPNATPAERAAMVAAELAAEAAHCFAFLPTVELMRAARARGLGIIVISDTYLDAAQLGALISDSAGADVRALIDRIFCSSEYGLSKGEGLIGDVIKELGVRADTVLHIGDNRAADLVAGRAAGVRALHLKQFTATTEQRLRLEAATSAMIHAGAASNRNSQPHRAALSIAEPGIDDAAERLGFTAIGPVLHGFARWLAREADALRTASAGQVHTLFLMRDGYLPRLVFDAIEPNATTHAIEISRFTATAASFATEADVLRYLDAETTTPARVILAQLLFEPQEIAVMLRALPERNSHAALVRTIRAGPRMTRVLARSRACAERLIGYLRTTIAPAPGDTLMLVDLGYNGSVQNQIDPLLRRALSVTVAGRYLLLREQDISGFDKAGFIGADNYDANTLDAMCGNVAVLEQVCTAAQGSVVDYTADGVPVRAVNAIKGGQSAVRDAIQRGAVHFAQVADRPIVRSAPPADPDARRSAAVATLARLMFLPMPEELAVLDNFQHDVNLGVGDTVPLFDSAVAQRGLRRRGLFYMRGEERMYLPAELNGEGLAVKLTLLAHKRFGLALKYADFIDRTITLPVLIADGRTVETGTVTATPTHDGYYIAPIPIDDCRFSIGLQFGRLYEWLQVESAVFMPVDRFLSDQQRAGLEEVAGVPTLEGMEQTAAHLYRCEDAGAFMMIPPPPRRDARAMMLAVVFRPIAARADAPVRPAQSAEQVR</sequence>
<dbReference type="AlphaFoldDB" id="A0A1B3Z644"/>
<proteinExistence type="predicted"/>
<dbReference type="RefSeq" id="WP_069203489.1">
    <property type="nucleotide sequence ID" value="NZ_CP014168.1"/>
</dbReference>
<reference evidence="1 2" key="1">
    <citation type="submission" date="2016-01" db="EMBL/GenBank/DDBJ databases">
        <title>Complete genome and mega plasmid sequence of Sphingomonas panacis DCY99 elicits systemic resistance in rice to Xanthomonas oryzae.</title>
        <authorList>
            <person name="Kim Y.J."/>
            <person name="Yang D.C."/>
            <person name="Sing P."/>
        </authorList>
    </citation>
    <scope>NUCLEOTIDE SEQUENCE [LARGE SCALE GENOMIC DNA]</scope>
    <source>
        <strain evidence="1 2">DCY99</strain>
    </source>
</reference>
<keyword evidence="2" id="KW-1185">Reference proteome</keyword>
<keyword evidence="1" id="KW-0378">Hydrolase</keyword>
<dbReference type="SUPFAM" id="SSF56784">
    <property type="entry name" value="HAD-like"/>
    <property type="match status" value="1"/>
</dbReference>
<accession>A0A1B3Z644</accession>
<dbReference type="STRING" id="1560345.AWL63_01850"/>
<dbReference type="GO" id="GO:0016787">
    <property type="term" value="F:hydrolase activity"/>
    <property type="evidence" value="ECO:0007669"/>
    <property type="project" value="UniProtKB-KW"/>
</dbReference>
<organism evidence="1 2">
    <name type="scientific">Sphingomonas panacis</name>
    <dbReference type="NCBI Taxonomy" id="1560345"/>
    <lineage>
        <taxon>Bacteria</taxon>
        <taxon>Pseudomonadati</taxon>
        <taxon>Pseudomonadota</taxon>
        <taxon>Alphaproteobacteria</taxon>
        <taxon>Sphingomonadales</taxon>
        <taxon>Sphingomonadaceae</taxon>
        <taxon>Sphingomonas</taxon>
    </lineage>
</organism>
<evidence type="ECO:0000313" key="1">
    <source>
        <dbReference type="EMBL" id="AOH82905.1"/>
    </source>
</evidence>
<dbReference type="InterPro" id="IPR023214">
    <property type="entry name" value="HAD_sf"/>
</dbReference>